<keyword evidence="4" id="KW-1185">Reference proteome</keyword>
<dbReference type="PRINTS" id="PR00080">
    <property type="entry name" value="SDRFAMILY"/>
</dbReference>
<proteinExistence type="inferred from homology"/>
<name>A0ABT0WDA0_9BACI</name>
<evidence type="ECO:0000313" key="3">
    <source>
        <dbReference type="EMBL" id="MCM2534302.1"/>
    </source>
</evidence>
<evidence type="ECO:0000256" key="1">
    <source>
        <dbReference type="ARBA" id="ARBA00006484"/>
    </source>
</evidence>
<dbReference type="InterPro" id="IPR020904">
    <property type="entry name" value="Sc_DH/Rdtase_CS"/>
</dbReference>
<dbReference type="Gene3D" id="3.40.50.720">
    <property type="entry name" value="NAD(P)-binding Rossmann-like Domain"/>
    <property type="match status" value="1"/>
</dbReference>
<protein>
    <submittedName>
        <fullName evidence="3">SDR family oxidoreductase</fullName>
    </submittedName>
</protein>
<comment type="similarity">
    <text evidence="1">Belongs to the short-chain dehydrogenases/reductases (SDR) family.</text>
</comment>
<comment type="caution">
    <text evidence="3">The sequence shown here is derived from an EMBL/GenBank/DDBJ whole genome shotgun (WGS) entry which is preliminary data.</text>
</comment>
<dbReference type="PANTHER" id="PTHR24321:SF11">
    <property type="entry name" value="BLR0893 PROTEIN"/>
    <property type="match status" value="1"/>
</dbReference>
<gene>
    <name evidence="3" type="ORF">NDK43_20535</name>
</gene>
<accession>A0ABT0WDA0</accession>
<dbReference type="CDD" id="cd05233">
    <property type="entry name" value="SDR_c"/>
    <property type="match status" value="1"/>
</dbReference>
<dbReference type="Proteomes" id="UP001523262">
    <property type="component" value="Unassembled WGS sequence"/>
</dbReference>
<dbReference type="InterPro" id="IPR036291">
    <property type="entry name" value="NAD(P)-bd_dom_sf"/>
</dbReference>
<evidence type="ECO:0000313" key="4">
    <source>
        <dbReference type="Proteomes" id="UP001523262"/>
    </source>
</evidence>
<reference evidence="3 4" key="1">
    <citation type="submission" date="2022-06" db="EMBL/GenBank/DDBJ databases">
        <authorList>
            <person name="Jeon C.O."/>
        </authorList>
    </citation>
    <scope>NUCLEOTIDE SEQUENCE [LARGE SCALE GENOMIC DNA]</scope>
    <source>
        <strain evidence="3 4">KCTC 13943</strain>
    </source>
</reference>
<evidence type="ECO:0000256" key="2">
    <source>
        <dbReference type="ARBA" id="ARBA00023002"/>
    </source>
</evidence>
<keyword evidence="2" id="KW-0560">Oxidoreductase</keyword>
<organism evidence="3 4">
    <name type="scientific">Neobacillus pocheonensis</name>
    <dbReference type="NCBI Taxonomy" id="363869"/>
    <lineage>
        <taxon>Bacteria</taxon>
        <taxon>Bacillati</taxon>
        <taxon>Bacillota</taxon>
        <taxon>Bacilli</taxon>
        <taxon>Bacillales</taxon>
        <taxon>Bacillaceae</taxon>
        <taxon>Neobacillus</taxon>
    </lineage>
</organism>
<dbReference type="EMBL" id="JAMQCR010000002">
    <property type="protein sequence ID" value="MCM2534302.1"/>
    <property type="molecule type" value="Genomic_DNA"/>
</dbReference>
<dbReference type="PANTHER" id="PTHR24321">
    <property type="entry name" value="DEHYDROGENASES, SHORT CHAIN"/>
    <property type="match status" value="1"/>
</dbReference>
<dbReference type="PROSITE" id="PS00061">
    <property type="entry name" value="ADH_SHORT"/>
    <property type="match status" value="1"/>
</dbReference>
<sequence length="240" mass="25556">MITGGATGIGKATAQLFVQNGAKVVIADVSNQAENTIKELLNIGGEAIFVKTDVSKETDIKNLIEETVDHFGKLDNMVPIAGIGHPGTLIHEVTLDHWQQMLDINLTGVFLSNKYAITQMQNQGTGGTIVNVSSIMGDVGKTNQFSYNAAKAGVANLTRSLGVTYANQGIRVNAICPGFVDTPILSIADEEKRSLLISAHPIGRLGRAEEIARTILFLASEDLSFMVEANLIVDGGYTAQ</sequence>
<dbReference type="Pfam" id="PF13561">
    <property type="entry name" value="adh_short_C2"/>
    <property type="match status" value="1"/>
</dbReference>
<dbReference type="InterPro" id="IPR002347">
    <property type="entry name" value="SDR_fam"/>
</dbReference>
<dbReference type="SUPFAM" id="SSF51735">
    <property type="entry name" value="NAD(P)-binding Rossmann-fold domains"/>
    <property type="match status" value="1"/>
</dbReference>
<dbReference type="PRINTS" id="PR00081">
    <property type="entry name" value="GDHRDH"/>
</dbReference>